<feature type="domain" description="AMP-dependent synthetase/ligase" evidence="1">
    <location>
        <begin position="91"/>
        <end position="449"/>
    </location>
</feature>
<evidence type="ECO:0000313" key="4">
    <source>
        <dbReference type="Proteomes" id="UP000269692"/>
    </source>
</evidence>
<evidence type="ECO:0008006" key="5">
    <source>
        <dbReference type="Google" id="ProtNLM"/>
    </source>
</evidence>
<dbReference type="InterPro" id="IPR045851">
    <property type="entry name" value="AMP-bd_C_sf"/>
</dbReference>
<reference evidence="3 4" key="1">
    <citation type="submission" date="2018-10" db="EMBL/GenBank/DDBJ databases">
        <title>Xanthobacter tagetidis genome sequencing and assembly.</title>
        <authorList>
            <person name="Maclea K.S."/>
            <person name="Goen A.E."/>
            <person name="Fatima S.A."/>
        </authorList>
    </citation>
    <scope>NUCLEOTIDE SEQUENCE [LARGE SCALE GENOMIC DNA]</scope>
    <source>
        <strain evidence="3 4">ATCC 700314</strain>
    </source>
</reference>
<comment type="caution">
    <text evidence="3">The sequence shown here is derived from an EMBL/GenBank/DDBJ whole genome shotgun (WGS) entry which is preliminary data.</text>
</comment>
<gene>
    <name evidence="3" type="ORF">D9R14_18405</name>
</gene>
<organism evidence="3 4">
    <name type="scientific">Xanthobacter tagetidis</name>
    <dbReference type="NCBI Taxonomy" id="60216"/>
    <lineage>
        <taxon>Bacteria</taxon>
        <taxon>Pseudomonadati</taxon>
        <taxon>Pseudomonadota</taxon>
        <taxon>Alphaproteobacteria</taxon>
        <taxon>Hyphomicrobiales</taxon>
        <taxon>Xanthobacteraceae</taxon>
        <taxon>Xanthobacter</taxon>
    </lineage>
</organism>
<evidence type="ECO:0000313" key="3">
    <source>
        <dbReference type="EMBL" id="RLP74647.1"/>
    </source>
</evidence>
<name>A0A3L7A366_9HYPH</name>
<dbReference type="Gene3D" id="3.40.50.12780">
    <property type="entry name" value="N-terminal domain of ligase-like"/>
    <property type="match status" value="1"/>
</dbReference>
<dbReference type="SUPFAM" id="SSF56801">
    <property type="entry name" value="Acetyl-CoA synthetase-like"/>
    <property type="match status" value="1"/>
</dbReference>
<dbReference type="Proteomes" id="UP000269692">
    <property type="component" value="Unassembled WGS sequence"/>
</dbReference>
<dbReference type="InterPro" id="IPR000873">
    <property type="entry name" value="AMP-dep_synth/lig_dom"/>
</dbReference>
<dbReference type="PANTHER" id="PTHR43767:SF1">
    <property type="entry name" value="NONRIBOSOMAL PEPTIDE SYNTHASE PES1 (EUROFUNG)-RELATED"/>
    <property type="match status" value="1"/>
</dbReference>
<dbReference type="PROSITE" id="PS00455">
    <property type="entry name" value="AMP_BINDING"/>
    <property type="match status" value="1"/>
</dbReference>
<sequence>MFGVTIEARRFVYSYLLGIRPMPATPRARQQRARHNALRPGGRWVSEPRPAPLADLDAAGLFRAAVRRRSRLLHPMHSLPLRERVLGPILRQVAEREADRIYLEADGRAFSFAETYANVRALSCSFRDLSLSKGDRVAVMLPNGAEFIFCWYACVNIGAVIVPINTTYTGALLEYLLRDSGSRGLVIAAEFLPALEAVGAEARAALDWVAVVGEGAAPAGPTRVLGYDELLAGDGADPEIACTFEDTQAIMYTSGTTGPSKGVVMPNGHFFSSTCTFLRGTDLQRDDVLFTPMPLFHGVASRLGALPCLMVGAKVVIARQFSASRYFEQAAACAATIGQTIFTMQTMLKAQPPGAFDRGHKMTRMFNASHDPEFEARFGVRLVEAYGMTETGLTIYTPHGGARRAGSCGRVHEDWEMKILDEQGLEVPAGRTGEIALRPKLPSIMMRGYINKSEETLKVFSDLWFKTGDYARVDEDGFVFFTSRKKERIRRRGENISPYEIESVVASHPLVDDCAAVAVPAAAGEDDVRIVCEVRDPGRLRPGELVDWLQGRLPRFMMPRYVDFVRELPRTPNSKVEKYRLVADGIGPGTWDRETADYVRVTDEAKS</sequence>
<dbReference type="InterPro" id="IPR020845">
    <property type="entry name" value="AMP-binding_CS"/>
</dbReference>
<dbReference type="PANTHER" id="PTHR43767">
    <property type="entry name" value="LONG-CHAIN-FATTY-ACID--COA LIGASE"/>
    <property type="match status" value="1"/>
</dbReference>
<dbReference type="Gene3D" id="3.30.300.30">
    <property type="match status" value="1"/>
</dbReference>
<dbReference type="EMBL" id="RCTF01000018">
    <property type="protein sequence ID" value="RLP74647.1"/>
    <property type="molecule type" value="Genomic_DNA"/>
</dbReference>
<dbReference type="Pfam" id="PF13193">
    <property type="entry name" value="AMP-binding_C"/>
    <property type="match status" value="1"/>
</dbReference>
<accession>A0A3L7A366</accession>
<dbReference type="Pfam" id="PF00501">
    <property type="entry name" value="AMP-binding"/>
    <property type="match status" value="1"/>
</dbReference>
<dbReference type="InterPro" id="IPR025110">
    <property type="entry name" value="AMP-bd_C"/>
</dbReference>
<dbReference type="AlphaFoldDB" id="A0A3L7A366"/>
<dbReference type="InterPro" id="IPR042099">
    <property type="entry name" value="ANL_N_sf"/>
</dbReference>
<evidence type="ECO:0000259" key="2">
    <source>
        <dbReference type="Pfam" id="PF13193"/>
    </source>
</evidence>
<feature type="domain" description="AMP-binding enzyme C-terminal" evidence="2">
    <location>
        <begin position="500"/>
        <end position="575"/>
    </location>
</feature>
<protein>
    <recommendedName>
        <fullName evidence="5">ATP-dependent acyl-CoA ligase</fullName>
    </recommendedName>
</protein>
<evidence type="ECO:0000259" key="1">
    <source>
        <dbReference type="Pfam" id="PF00501"/>
    </source>
</evidence>
<dbReference type="OrthoDB" id="7315605at2"/>
<proteinExistence type="predicted"/>
<dbReference type="GO" id="GO:0016878">
    <property type="term" value="F:acid-thiol ligase activity"/>
    <property type="evidence" value="ECO:0007669"/>
    <property type="project" value="UniProtKB-ARBA"/>
</dbReference>
<dbReference type="InterPro" id="IPR050237">
    <property type="entry name" value="ATP-dep_AMP-bd_enzyme"/>
</dbReference>
<keyword evidence="4" id="KW-1185">Reference proteome</keyword>